<evidence type="ECO:0000313" key="1">
    <source>
        <dbReference type="EMBL" id="PRQ36231.1"/>
    </source>
</evidence>
<organism evidence="1 2">
    <name type="scientific">Rosa chinensis</name>
    <name type="common">China rose</name>
    <dbReference type="NCBI Taxonomy" id="74649"/>
    <lineage>
        <taxon>Eukaryota</taxon>
        <taxon>Viridiplantae</taxon>
        <taxon>Streptophyta</taxon>
        <taxon>Embryophyta</taxon>
        <taxon>Tracheophyta</taxon>
        <taxon>Spermatophyta</taxon>
        <taxon>Magnoliopsida</taxon>
        <taxon>eudicotyledons</taxon>
        <taxon>Gunneridae</taxon>
        <taxon>Pentapetalae</taxon>
        <taxon>rosids</taxon>
        <taxon>fabids</taxon>
        <taxon>Rosales</taxon>
        <taxon>Rosaceae</taxon>
        <taxon>Rosoideae</taxon>
        <taxon>Rosoideae incertae sedis</taxon>
        <taxon>Rosa</taxon>
    </lineage>
</organism>
<proteinExistence type="predicted"/>
<sequence length="53" mass="5914">MMLTFLKKKELVFNVFKDGINTVSSYAFVEFASVVDSCKQALIICINSAAHIQ</sequence>
<evidence type="ECO:0000313" key="2">
    <source>
        <dbReference type="Proteomes" id="UP000238479"/>
    </source>
</evidence>
<dbReference type="Gramene" id="PRQ36231">
    <property type="protein sequence ID" value="PRQ36231"/>
    <property type="gene ID" value="RchiOBHm_Chr4g0389151"/>
</dbReference>
<dbReference type="AlphaFoldDB" id="A0A2P6QPX5"/>
<reference evidence="1 2" key="1">
    <citation type="journal article" date="2018" name="Nat. Genet.">
        <title>The Rosa genome provides new insights in the design of modern roses.</title>
        <authorList>
            <person name="Bendahmane M."/>
        </authorList>
    </citation>
    <scope>NUCLEOTIDE SEQUENCE [LARGE SCALE GENOMIC DNA]</scope>
    <source>
        <strain evidence="2">cv. Old Blush</strain>
    </source>
</reference>
<dbReference type="EMBL" id="PDCK01000042">
    <property type="protein sequence ID" value="PRQ36231.1"/>
    <property type="molecule type" value="Genomic_DNA"/>
</dbReference>
<gene>
    <name evidence="1" type="ORF">RchiOBHm_Chr4g0389151</name>
</gene>
<protein>
    <submittedName>
        <fullName evidence="1">Uncharacterized protein</fullName>
    </submittedName>
</protein>
<dbReference type="Proteomes" id="UP000238479">
    <property type="component" value="Chromosome 4"/>
</dbReference>
<keyword evidence="2" id="KW-1185">Reference proteome</keyword>
<name>A0A2P6QPX5_ROSCH</name>
<comment type="caution">
    <text evidence="1">The sequence shown here is derived from an EMBL/GenBank/DDBJ whole genome shotgun (WGS) entry which is preliminary data.</text>
</comment>
<accession>A0A2P6QPX5</accession>